<dbReference type="PATRIC" id="fig|1397108.4.peg.845"/>
<accession>A0A0P0A351</accession>
<dbReference type="STRING" id="1397108.IMCC12053_818"/>
<dbReference type="KEGG" id="cmar:IMCC12053_818"/>
<evidence type="ECO:0000256" key="4">
    <source>
        <dbReference type="ARBA" id="ARBA00022989"/>
    </source>
</evidence>
<comment type="function">
    <text evidence="6">Essential cell division protein.</text>
</comment>
<keyword evidence="3 6" id="KW-0812">Transmembrane</keyword>
<protein>
    <recommendedName>
        <fullName evidence="6">Cell division protein FtsQ</fullName>
    </recommendedName>
</protein>
<dbReference type="GO" id="GO:0032153">
    <property type="term" value="C:cell division site"/>
    <property type="evidence" value="ECO:0007669"/>
    <property type="project" value="UniProtKB-UniRule"/>
</dbReference>
<evidence type="ECO:0000256" key="1">
    <source>
        <dbReference type="ARBA" id="ARBA00022475"/>
    </source>
</evidence>
<dbReference type="Proteomes" id="UP000064920">
    <property type="component" value="Chromosome"/>
</dbReference>
<keyword evidence="6" id="KW-0472">Membrane</keyword>
<keyword evidence="5 6" id="KW-0131">Cell cycle</keyword>
<dbReference type="HAMAP" id="MF_00911">
    <property type="entry name" value="FtsQ_subfam"/>
    <property type="match status" value="1"/>
</dbReference>
<sequence>MQPINSGQFRPAPLPPTTARRAVDGGSALVSEAVARVMGGRSKSVDAPALPRDPAPSRTAYRMSRLWLTPSFRFFMRRMAPVLGIAACVAIWFADADHRQNFADSYGAVKREVQNRPEFMVKLMAVDGVSDGLAQTVRDVAHVEFPVSSFELDLEGMMERIEGLDAVADVGLRVRAGGILQVDVTERVPTFVWRGPNGLELLDHTGHRVAQIDSRLEFPNLPLVAGEGANIMIAQAASILRVSGPILPRVRGLMRIGERRWDIVLDHGQTILLPEKNPIGALAQVIALDQAQDLLDRDVTHVDLRNPSRPTLRLTEIAHDDMRKIKGLELGVSFQ</sequence>
<dbReference type="GO" id="GO:0005886">
    <property type="term" value="C:plasma membrane"/>
    <property type="evidence" value="ECO:0007669"/>
    <property type="project" value="UniProtKB-SubCell"/>
</dbReference>
<dbReference type="Pfam" id="PF03799">
    <property type="entry name" value="FtsQ_DivIB_C"/>
    <property type="match status" value="1"/>
</dbReference>
<keyword evidence="4 6" id="KW-1133">Transmembrane helix</keyword>
<dbReference type="InterPro" id="IPR005548">
    <property type="entry name" value="Cell_div_FtsQ/DivIB_C"/>
</dbReference>
<name>A0A0P0A351_9RHOB</name>
<evidence type="ECO:0000256" key="3">
    <source>
        <dbReference type="ARBA" id="ARBA00022692"/>
    </source>
</evidence>
<dbReference type="InterPro" id="IPR026579">
    <property type="entry name" value="FtsQ"/>
</dbReference>
<gene>
    <name evidence="6" type="primary">ftsQ</name>
    <name evidence="7" type="ORF">IMCC12053_818</name>
</gene>
<evidence type="ECO:0000313" key="8">
    <source>
        <dbReference type="Proteomes" id="UP000064920"/>
    </source>
</evidence>
<keyword evidence="2 6" id="KW-0132">Cell division</keyword>
<dbReference type="OrthoDB" id="9783091at2"/>
<dbReference type="RefSeq" id="WP_082389031.1">
    <property type="nucleotide sequence ID" value="NZ_CP012023.1"/>
</dbReference>
<evidence type="ECO:0000256" key="2">
    <source>
        <dbReference type="ARBA" id="ARBA00022618"/>
    </source>
</evidence>
<comment type="subcellular location">
    <subcellularLocation>
        <location evidence="6">Cell inner membrane</location>
        <topology evidence="6">Single-pass type II membrane protein</topology>
    </subcellularLocation>
    <text evidence="6">Localizes to the division septum.</text>
</comment>
<keyword evidence="8" id="KW-1185">Reference proteome</keyword>
<proteinExistence type="inferred from homology"/>
<dbReference type="AlphaFoldDB" id="A0A0P0A351"/>
<comment type="similarity">
    <text evidence="6">Belongs to the FtsQ/DivIB family. FtsQ subfamily.</text>
</comment>
<evidence type="ECO:0000256" key="5">
    <source>
        <dbReference type="ARBA" id="ARBA00023306"/>
    </source>
</evidence>
<dbReference type="GO" id="GO:0043093">
    <property type="term" value="P:FtsZ-dependent cytokinesis"/>
    <property type="evidence" value="ECO:0007669"/>
    <property type="project" value="UniProtKB-UniRule"/>
</dbReference>
<reference evidence="7 8" key="1">
    <citation type="submission" date="2015-05" db="EMBL/GenBank/DDBJ databases">
        <authorList>
            <person name="Wang D.B."/>
            <person name="Wang M."/>
        </authorList>
    </citation>
    <scope>NUCLEOTIDE SEQUENCE [LARGE SCALE GENOMIC DNA]</scope>
    <source>
        <strain evidence="7 8">IMCC 12053</strain>
    </source>
</reference>
<organism evidence="7 8">
    <name type="scientific">Celeribacter marinus</name>
    <dbReference type="NCBI Taxonomy" id="1397108"/>
    <lineage>
        <taxon>Bacteria</taxon>
        <taxon>Pseudomonadati</taxon>
        <taxon>Pseudomonadota</taxon>
        <taxon>Alphaproteobacteria</taxon>
        <taxon>Rhodobacterales</taxon>
        <taxon>Roseobacteraceae</taxon>
        <taxon>Celeribacter</taxon>
    </lineage>
</organism>
<dbReference type="EMBL" id="CP012023">
    <property type="protein sequence ID" value="ALI54766.1"/>
    <property type="molecule type" value="Genomic_DNA"/>
</dbReference>
<keyword evidence="6" id="KW-0997">Cell inner membrane</keyword>
<dbReference type="GO" id="GO:0090529">
    <property type="term" value="P:cell septum assembly"/>
    <property type="evidence" value="ECO:0007669"/>
    <property type="project" value="InterPro"/>
</dbReference>
<evidence type="ECO:0000256" key="6">
    <source>
        <dbReference type="HAMAP-Rule" id="MF_00911"/>
    </source>
</evidence>
<evidence type="ECO:0000313" key="7">
    <source>
        <dbReference type="EMBL" id="ALI54766.1"/>
    </source>
</evidence>
<keyword evidence="1 6" id="KW-1003">Cell membrane</keyword>